<reference evidence="2 3" key="1">
    <citation type="journal article" date="2014" name="Genome Biol. Evol.">
        <title>Comparative Genomics of the Campylobacter lari Group.</title>
        <authorList>
            <person name="Miller W.G."/>
            <person name="Yee E."/>
            <person name="Chapman M.H."/>
            <person name="Smith T.P."/>
            <person name="Bono J.L."/>
            <person name="Huynh S."/>
            <person name="Parker C.T."/>
            <person name="Vandamme P."/>
            <person name="Luong K."/>
            <person name="Korlach J."/>
        </authorList>
    </citation>
    <scope>NUCLEOTIDE SEQUENCE [LARGE SCALE GENOMIC DNA]</scope>
    <source>
        <strain evidence="2 3">NCTC 12927</strain>
    </source>
</reference>
<evidence type="ECO:0000313" key="2">
    <source>
        <dbReference type="EMBL" id="AJC87651.1"/>
    </source>
</evidence>
<dbReference type="EMBL" id="CP007770">
    <property type="protein sequence ID" value="AJC87651.1"/>
    <property type="molecule type" value="Genomic_DNA"/>
</dbReference>
<evidence type="ECO:0000259" key="1">
    <source>
        <dbReference type="PROSITE" id="PS50206"/>
    </source>
</evidence>
<proteinExistence type="predicted"/>
<name>A0A0A8H0U3_9BACT</name>
<dbReference type="Gene3D" id="3.40.250.10">
    <property type="entry name" value="Rhodanese-like domain"/>
    <property type="match status" value="1"/>
</dbReference>
<dbReference type="AlphaFoldDB" id="A0A0A8H0U3"/>
<dbReference type="KEGG" id="cis:CINS_0681"/>
<organism evidence="2 3">
    <name type="scientific">Campylobacter insulaenigrae NCTC 12927</name>
    <dbReference type="NCBI Taxonomy" id="1031564"/>
    <lineage>
        <taxon>Bacteria</taxon>
        <taxon>Pseudomonadati</taxon>
        <taxon>Campylobacterota</taxon>
        <taxon>Epsilonproteobacteria</taxon>
        <taxon>Campylobacterales</taxon>
        <taxon>Campylobacteraceae</taxon>
        <taxon>Campylobacter</taxon>
    </lineage>
</organism>
<dbReference type="PROSITE" id="PS50206">
    <property type="entry name" value="RHODANESE_3"/>
    <property type="match status" value="1"/>
</dbReference>
<dbReference type="InterPro" id="IPR036873">
    <property type="entry name" value="Rhodanese-like_dom_sf"/>
</dbReference>
<dbReference type="HOGENOM" id="CLU_089574_10_2_7"/>
<dbReference type="InterPro" id="IPR001763">
    <property type="entry name" value="Rhodanese-like_dom"/>
</dbReference>
<sequence>MKNITISKEILDNYCIVDVRTPGEWESGTIDNAKLIMLCDNNGIINQNFLEEFKNNVDYKNNNIAFVCATGSRSKHTALMVEDALNIECTNLDGGMVALLSQGYEVKK</sequence>
<dbReference type="GeneID" id="74431485"/>
<keyword evidence="2" id="KW-0808">Transferase</keyword>
<dbReference type="Proteomes" id="UP000031163">
    <property type="component" value="Chromosome"/>
</dbReference>
<dbReference type="STRING" id="1031564.CINS_0681"/>
<evidence type="ECO:0000313" key="3">
    <source>
        <dbReference type="Proteomes" id="UP000031163"/>
    </source>
</evidence>
<dbReference type="CDD" id="cd00158">
    <property type="entry name" value="RHOD"/>
    <property type="match status" value="1"/>
</dbReference>
<protein>
    <submittedName>
        <fullName evidence="2">Putative rhodanese-related sulfurtransferase</fullName>
    </submittedName>
</protein>
<accession>A0A0A8H0U3</accession>
<feature type="domain" description="Rhodanese" evidence="1">
    <location>
        <begin position="10"/>
        <end position="108"/>
    </location>
</feature>
<dbReference type="Pfam" id="PF00581">
    <property type="entry name" value="Rhodanese"/>
    <property type="match status" value="1"/>
</dbReference>
<dbReference type="GO" id="GO:0016740">
    <property type="term" value="F:transferase activity"/>
    <property type="evidence" value="ECO:0007669"/>
    <property type="project" value="UniProtKB-KW"/>
</dbReference>
<gene>
    <name evidence="2" type="ORF">CINS_0681</name>
</gene>
<dbReference type="RefSeq" id="WP_039649845.1">
    <property type="nucleotide sequence ID" value="NZ_CP007770.1"/>
</dbReference>
<dbReference type="SUPFAM" id="SSF52821">
    <property type="entry name" value="Rhodanese/Cell cycle control phosphatase"/>
    <property type="match status" value="1"/>
</dbReference>